<keyword evidence="6 10" id="KW-0479">Metal-binding</keyword>
<evidence type="ECO:0000256" key="10">
    <source>
        <dbReference type="HAMAP-Rule" id="MF_00042"/>
    </source>
</evidence>
<keyword evidence="10" id="KW-0963">Cytoplasm</keyword>
<evidence type="ECO:0000256" key="6">
    <source>
        <dbReference type="ARBA" id="ARBA00022723"/>
    </source>
</evidence>
<evidence type="ECO:0000256" key="3">
    <source>
        <dbReference type="ARBA" id="ARBA00011245"/>
    </source>
</evidence>
<evidence type="ECO:0000256" key="11">
    <source>
        <dbReference type="SAM" id="MobiDB-lite"/>
    </source>
</evidence>
<keyword evidence="5 10" id="KW-0540">Nuclease</keyword>
<dbReference type="HAMAP" id="MF_00042">
    <property type="entry name" value="RNase_H"/>
    <property type="match status" value="1"/>
</dbReference>
<proteinExistence type="inferred from homology"/>
<dbReference type="InterPro" id="IPR032710">
    <property type="entry name" value="NTF2-like_dom_sf"/>
</dbReference>
<evidence type="ECO:0000313" key="13">
    <source>
        <dbReference type="EMBL" id="SDU98447.1"/>
    </source>
</evidence>
<keyword evidence="14" id="KW-1185">Reference proteome</keyword>
<dbReference type="Gene3D" id="3.10.450.50">
    <property type="match status" value="1"/>
</dbReference>
<comment type="cofactor">
    <cofactor evidence="10">
        <name>Mg(2+)</name>
        <dbReference type="ChEBI" id="CHEBI:18420"/>
    </cofactor>
    <text evidence="10">Binds 1 Mg(2+) ion per subunit. May bind a second metal ion at a regulatory site, or after substrate binding.</text>
</comment>
<dbReference type="Pfam" id="PF14534">
    <property type="entry name" value="DUF4440"/>
    <property type="match status" value="1"/>
</dbReference>
<dbReference type="Proteomes" id="UP000198825">
    <property type="component" value="Chromosome I"/>
</dbReference>
<comment type="function">
    <text evidence="10">Endonuclease that specifically degrades the RNA of RNA-DNA hybrids.</text>
</comment>
<dbReference type="AlphaFoldDB" id="A0A1H2MYW0"/>
<keyword evidence="9 10" id="KW-0460">Magnesium</keyword>
<evidence type="ECO:0000313" key="14">
    <source>
        <dbReference type="Proteomes" id="UP000198825"/>
    </source>
</evidence>
<dbReference type="SUPFAM" id="SSF54427">
    <property type="entry name" value="NTF2-like"/>
    <property type="match status" value="1"/>
</dbReference>
<feature type="compositionally biased region" description="Low complexity" evidence="11">
    <location>
        <begin position="196"/>
        <end position="205"/>
    </location>
</feature>
<dbReference type="PANTHER" id="PTHR10642:SF26">
    <property type="entry name" value="RIBONUCLEASE H1"/>
    <property type="match status" value="1"/>
</dbReference>
<evidence type="ECO:0000259" key="12">
    <source>
        <dbReference type="PROSITE" id="PS50879"/>
    </source>
</evidence>
<dbReference type="GO" id="GO:0003676">
    <property type="term" value="F:nucleic acid binding"/>
    <property type="evidence" value="ECO:0007669"/>
    <property type="project" value="InterPro"/>
</dbReference>
<evidence type="ECO:0000256" key="7">
    <source>
        <dbReference type="ARBA" id="ARBA00022759"/>
    </source>
</evidence>
<protein>
    <recommendedName>
        <fullName evidence="4 10">Ribonuclease H</fullName>
        <shortName evidence="10">RNase H</shortName>
        <ecNumber evidence="4 10">3.1.26.4</ecNumber>
    </recommendedName>
</protein>
<feature type="binding site" evidence="10">
    <location>
        <position position="142"/>
    </location>
    <ligand>
        <name>Mg(2+)</name>
        <dbReference type="ChEBI" id="CHEBI:18420"/>
        <label>2</label>
    </ligand>
</feature>
<dbReference type="InterPro" id="IPR022892">
    <property type="entry name" value="RNaseHI"/>
</dbReference>
<dbReference type="InterPro" id="IPR027843">
    <property type="entry name" value="DUF4440"/>
</dbReference>
<name>A0A1H2MYW0_9ACTN</name>
<dbReference type="Gene3D" id="3.30.420.10">
    <property type="entry name" value="Ribonuclease H-like superfamily/Ribonuclease H"/>
    <property type="match status" value="1"/>
</dbReference>
<accession>A0A1H2MYW0</accession>
<dbReference type="GO" id="GO:0004523">
    <property type="term" value="F:RNA-DNA hybrid ribonuclease activity"/>
    <property type="evidence" value="ECO:0007669"/>
    <property type="project" value="UniProtKB-UniRule"/>
</dbReference>
<dbReference type="InterPro" id="IPR012337">
    <property type="entry name" value="RNaseH-like_sf"/>
</dbReference>
<organism evidence="13 14">
    <name type="scientific">Microlunatus sagamiharensis</name>
    <dbReference type="NCBI Taxonomy" id="546874"/>
    <lineage>
        <taxon>Bacteria</taxon>
        <taxon>Bacillati</taxon>
        <taxon>Actinomycetota</taxon>
        <taxon>Actinomycetes</taxon>
        <taxon>Propionibacteriales</taxon>
        <taxon>Propionibacteriaceae</taxon>
        <taxon>Microlunatus</taxon>
    </lineage>
</organism>
<dbReference type="PANTHER" id="PTHR10642">
    <property type="entry name" value="RIBONUCLEASE H1"/>
    <property type="match status" value="1"/>
</dbReference>
<gene>
    <name evidence="10" type="primary">rnhA</name>
    <name evidence="13" type="ORF">SAMN04488544_2997</name>
</gene>
<feature type="domain" description="RNase H type-1" evidence="12">
    <location>
        <begin position="8"/>
        <end position="150"/>
    </location>
</feature>
<dbReference type="GO" id="GO:0043137">
    <property type="term" value="P:DNA replication, removal of RNA primer"/>
    <property type="evidence" value="ECO:0007669"/>
    <property type="project" value="TreeGrafter"/>
</dbReference>
<evidence type="ECO:0000256" key="8">
    <source>
        <dbReference type="ARBA" id="ARBA00022801"/>
    </source>
</evidence>
<feature type="binding site" evidence="10">
    <location>
        <position position="75"/>
    </location>
    <ligand>
        <name>Mg(2+)</name>
        <dbReference type="ChEBI" id="CHEBI:18420"/>
        <label>1</label>
    </ligand>
</feature>
<comment type="subcellular location">
    <subcellularLocation>
        <location evidence="10">Cytoplasm</location>
    </subcellularLocation>
</comment>
<dbReference type="InterPro" id="IPR002156">
    <property type="entry name" value="RNaseH_domain"/>
</dbReference>
<comment type="similarity">
    <text evidence="2 10">Belongs to the RNase H family.</text>
</comment>
<feature type="binding site" evidence="10">
    <location>
        <position position="17"/>
    </location>
    <ligand>
        <name>Mg(2+)</name>
        <dbReference type="ChEBI" id="CHEBI:18420"/>
        <label>1</label>
    </ligand>
</feature>
<keyword evidence="7 10" id="KW-0255">Endonuclease</keyword>
<evidence type="ECO:0000256" key="2">
    <source>
        <dbReference type="ARBA" id="ARBA00005300"/>
    </source>
</evidence>
<dbReference type="InterPro" id="IPR036397">
    <property type="entry name" value="RNaseH_sf"/>
</dbReference>
<dbReference type="InterPro" id="IPR050092">
    <property type="entry name" value="RNase_H"/>
</dbReference>
<dbReference type="PROSITE" id="PS50879">
    <property type="entry name" value="RNASE_H_1"/>
    <property type="match status" value="1"/>
</dbReference>
<dbReference type="SUPFAM" id="SSF53098">
    <property type="entry name" value="Ribonuclease H-like"/>
    <property type="match status" value="1"/>
</dbReference>
<feature type="binding site" evidence="10">
    <location>
        <position position="17"/>
    </location>
    <ligand>
        <name>Mg(2+)</name>
        <dbReference type="ChEBI" id="CHEBI:18420"/>
        <label>2</label>
    </ligand>
</feature>
<feature type="region of interest" description="Disordered" evidence="11">
    <location>
        <begin position="151"/>
        <end position="205"/>
    </location>
</feature>
<reference evidence="14" key="1">
    <citation type="submission" date="2016-10" db="EMBL/GenBank/DDBJ databases">
        <authorList>
            <person name="Varghese N."/>
            <person name="Submissions S."/>
        </authorList>
    </citation>
    <scope>NUCLEOTIDE SEQUENCE [LARGE SCALE GENOMIC DNA]</scope>
    <source>
        <strain evidence="14">DSM 21743</strain>
    </source>
</reference>
<dbReference type="STRING" id="546874.SAMN04488544_2997"/>
<dbReference type="EC" id="3.1.26.4" evidence="4 10"/>
<dbReference type="Pfam" id="PF00075">
    <property type="entry name" value="RNase_H"/>
    <property type="match status" value="1"/>
</dbReference>
<comment type="catalytic activity">
    <reaction evidence="1 10">
        <text>Endonucleolytic cleavage to 5'-phosphomonoester.</text>
        <dbReference type="EC" id="3.1.26.4"/>
    </reaction>
</comment>
<evidence type="ECO:0000256" key="5">
    <source>
        <dbReference type="ARBA" id="ARBA00022722"/>
    </source>
</evidence>
<feature type="binding site" evidence="10">
    <location>
        <position position="52"/>
    </location>
    <ligand>
        <name>Mg(2+)</name>
        <dbReference type="ChEBI" id="CHEBI:18420"/>
        <label>1</label>
    </ligand>
</feature>
<dbReference type="CDD" id="cd09278">
    <property type="entry name" value="RNase_HI_prokaryote_like"/>
    <property type="match status" value="1"/>
</dbReference>
<evidence type="ECO:0000256" key="9">
    <source>
        <dbReference type="ARBA" id="ARBA00022842"/>
    </source>
</evidence>
<dbReference type="EMBL" id="LT629799">
    <property type="protein sequence ID" value="SDU98447.1"/>
    <property type="molecule type" value="Genomic_DNA"/>
</dbReference>
<evidence type="ECO:0000256" key="1">
    <source>
        <dbReference type="ARBA" id="ARBA00000077"/>
    </source>
</evidence>
<dbReference type="GO" id="GO:0000287">
    <property type="term" value="F:magnesium ion binding"/>
    <property type="evidence" value="ECO:0007669"/>
    <property type="project" value="UniProtKB-UniRule"/>
</dbReference>
<dbReference type="GO" id="GO:0005737">
    <property type="term" value="C:cytoplasm"/>
    <property type="evidence" value="ECO:0007669"/>
    <property type="project" value="UniProtKB-SubCell"/>
</dbReference>
<comment type="subunit">
    <text evidence="3 10">Monomer.</text>
</comment>
<evidence type="ECO:0000256" key="4">
    <source>
        <dbReference type="ARBA" id="ARBA00012180"/>
    </source>
</evidence>
<sequence length="328" mass="35671">MRATWHDRAVTITAAADGSALGNPGPAGWAWYVDDEHWASGGWPRGTNNMGELKAVLDLLHQTAHLDDDLLVYCDSLYVINTVTQWMKGWKRKGWRKKDGKPVLNVELVKALDQALDDRVNTDVRFEWVKGHAGHPLNEAADRLAVAASTAFRERREPEPGPGFEGAAGAPGSAPDPGPEALPADDDLFSVSGDTPARAAGSSAAAPAVVISTGDDLDEVVALERALLSDRVRSERRAVDALLDPAWTEIGASGRLWTREAMLDVIAPLDDVELEVVSVDRLAADLVLLVWRSRTGDRSVLRSSLWVRSGGRWRQRFHQGTPEAGRAR</sequence>
<keyword evidence="8 10" id="KW-0378">Hydrolase</keyword>